<evidence type="ECO:0000313" key="2">
    <source>
        <dbReference type="RefSeq" id="XP_022830188.1"/>
    </source>
</evidence>
<dbReference type="RefSeq" id="XP_022830188.1">
    <property type="nucleotide sequence ID" value="XM_022974420.1"/>
</dbReference>
<evidence type="ECO:0000313" key="1">
    <source>
        <dbReference type="Proteomes" id="UP000301870"/>
    </source>
</evidence>
<sequence length="217" mass="24894">MVLLGPSAGAITQLLQICEEYAAAHGLSYNVKKCEYMVFGVGGKCRDMEFEIALNKIPIKRVSSFKYLGHFLADNLKDDMDIERERRSLAVRCNMLARRFYRCTEQVKITLFKAYCQNMYTGGLWVNHTKKSLDVLRVQYNNAFRMLLRLPPYCSASEMFAKARTDGFHAILRKKTASLLRRLRDSQNSILRTVAESIHSPIIKRCVQRVIGTNNSL</sequence>
<keyword evidence="1" id="KW-1185">Reference proteome</keyword>
<dbReference type="GeneID" id="111359005"/>
<reference evidence="2" key="1">
    <citation type="submission" date="2025-08" db="UniProtKB">
        <authorList>
            <consortium name="RefSeq"/>
        </authorList>
    </citation>
    <scope>IDENTIFICATION</scope>
    <source>
        <strain evidence="2">Ishihara</strain>
        <tissue evidence="2">Whole body</tissue>
    </source>
</reference>
<name>A0A9J7IVP3_SPOLT</name>
<proteinExistence type="predicted"/>
<accession>A0A9J7IVP3</accession>
<organism evidence="1 2">
    <name type="scientific">Spodoptera litura</name>
    <name type="common">Asian cotton leafworm</name>
    <dbReference type="NCBI Taxonomy" id="69820"/>
    <lineage>
        <taxon>Eukaryota</taxon>
        <taxon>Metazoa</taxon>
        <taxon>Ecdysozoa</taxon>
        <taxon>Arthropoda</taxon>
        <taxon>Hexapoda</taxon>
        <taxon>Insecta</taxon>
        <taxon>Pterygota</taxon>
        <taxon>Neoptera</taxon>
        <taxon>Endopterygota</taxon>
        <taxon>Lepidoptera</taxon>
        <taxon>Glossata</taxon>
        <taxon>Ditrysia</taxon>
        <taxon>Noctuoidea</taxon>
        <taxon>Noctuidae</taxon>
        <taxon>Amphipyrinae</taxon>
        <taxon>Spodoptera</taxon>
    </lineage>
</organism>
<dbReference type="KEGG" id="sliu:111359005"/>
<dbReference type="Proteomes" id="UP000301870">
    <property type="component" value="Chromosome 28"/>
</dbReference>
<gene>
    <name evidence="2" type="primary">LOC111359005</name>
</gene>
<protein>
    <submittedName>
        <fullName evidence="2">Uncharacterized protein LOC111359005</fullName>
    </submittedName>
</protein>
<dbReference type="OrthoDB" id="10014409at2759"/>
<dbReference type="AlphaFoldDB" id="A0A9J7IVP3"/>